<dbReference type="InterPro" id="IPR001753">
    <property type="entry name" value="Enoyl-CoA_hydra/iso"/>
</dbReference>
<keyword evidence="2" id="KW-0456">Lyase</keyword>
<evidence type="ECO:0000256" key="1">
    <source>
        <dbReference type="ARBA" id="ARBA00005254"/>
    </source>
</evidence>
<dbReference type="InterPro" id="IPR014748">
    <property type="entry name" value="Enoyl-CoA_hydra_C"/>
</dbReference>
<evidence type="ECO:0000256" key="3">
    <source>
        <dbReference type="ARBA" id="ARBA00023709"/>
    </source>
</evidence>
<proteinExistence type="inferred from homology"/>
<dbReference type="InterPro" id="IPR029045">
    <property type="entry name" value="ClpP/crotonase-like_dom_sf"/>
</dbReference>
<evidence type="ECO:0000256" key="4">
    <source>
        <dbReference type="ARBA" id="ARBA00023717"/>
    </source>
</evidence>
<comment type="similarity">
    <text evidence="1">Belongs to the enoyl-CoA hydratase/isomerase family.</text>
</comment>
<evidence type="ECO:0000313" key="6">
    <source>
        <dbReference type="Proteomes" id="UP000662814"/>
    </source>
</evidence>
<gene>
    <name evidence="5" type="ORF">HCR76_04330</name>
</gene>
<keyword evidence="6" id="KW-1185">Reference proteome</keyword>
<dbReference type="Proteomes" id="UP000662814">
    <property type="component" value="Chromosome"/>
</dbReference>
<comment type="catalytic activity">
    <reaction evidence="3">
        <text>a (3S)-3-hydroxyacyl-CoA = a (2E)-enoyl-CoA + H2O</text>
        <dbReference type="Rhea" id="RHEA:16105"/>
        <dbReference type="ChEBI" id="CHEBI:15377"/>
        <dbReference type="ChEBI" id="CHEBI:57318"/>
        <dbReference type="ChEBI" id="CHEBI:58856"/>
        <dbReference type="EC" id="4.2.1.17"/>
    </reaction>
</comment>
<reference evidence="5 6" key="1">
    <citation type="submission" date="2020-12" db="EMBL/GenBank/DDBJ databases">
        <title>Microbacterium sp. HY060.</title>
        <authorList>
            <person name="Zhou J."/>
        </authorList>
    </citation>
    <scope>NUCLEOTIDE SEQUENCE [LARGE SCALE GENOMIC DNA]</scope>
    <source>
        <strain evidence="5 6">HY60</strain>
    </source>
</reference>
<accession>A0ABX6YKF5</accession>
<organism evidence="5 6">
    <name type="scientific">Paramicrobacterium chengjingii</name>
    <dbReference type="NCBI Taxonomy" id="2769067"/>
    <lineage>
        <taxon>Bacteria</taxon>
        <taxon>Bacillati</taxon>
        <taxon>Actinomycetota</taxon>
        <taxon>Actinomycetes</taxon>
        <taxon>Micrococcales</taxon>
        <taxon>Microbacteriaceae</taxon>
        <taxon>Paramicrobacterium</taxon>
    </lineage>
</organism>
<name>A0ABX6YKF5_9MICO</name>
<dbReference type="SUPFAM" id="SSF52096">
    <property type="entry name" value="ClpP/crotonase"/>
    <property type="match status" value="1"/>
</dbReference>
<dbReference type="RefSeq" id="WP_166988545.1">
    <property type="nucleotide sequence ID" value="NZ_CP061169.1"/>
</dbReference>
<evidence type="ECO:0000256" key="2">
    <source>
        <dbReference type="ARBA" id="ARBA00023239"/>
    </source>
</evidence>
<evidence type="ECO:0000313" key="5">
    <source>
        <dbReference type="EMBL" id="QPZ39293.1"/>
    </source>
</evidence>
<dbReference type="PANTHER" id="PTHR11941">
    <property type="entry name" value="ENOYL-COA HYDRATASE-RELATED"/>
    <property type="match status" value="1"/>
</dbReference>
<dbReference type="Pfam" id="PF00378">
    <property type="entry name" value="ECH_1"/>
    <property type="match status" value="1"/>
</dbReference>
<dbReference type="EMBL" id="CP061169">
    <property type="protein sequence ID" value="QPZ39293.1"/>
    <property type="molecule type" value="Genomic_DNA"/>
</dbReference>
<sequence length="271" mass="28386">MMDNSAVDPESAVQVAHNGSTLTLTINRPRAGNAINSEVSTLIARTIDDADADPDVAVVVITGAGDRFFSAGADIAALKNDESVLPDPPYGSYGLAGCIERTISKPIIAAVGGMAFGGGFEIALAADIVIADPGARFAFPEVRVGIFPGAGGVHRLARRVPEVLAAHTLLTGDAIQAVDAHRFGLVSSLSEPGRCLAEAHRVAELIAQGSPLGVRYTKRLLRNLDDDGRSLNETDAWERSNALRDTILATADATEGFSAYLEKRAPRWSGA</sequence>
<dbReference type="Gene3D" id="1.10.12.10">
    <property type="entry name" value="Lyase 2-enoyl-coa Hydratase, Chain A, domain 2"/>
    <property type="match status" value="1"/>
</dbReference>
<dbReference type="Gene3D" id="3.90.226.10">
    <property type="entry name" value="2-enoyl-CoA Hydratase, Chain A, domain 1"/>
    <property type="match status" value="1"/>
</dbReference>
<dbReference type="CDD" id="cd06558">
    <property type="entry name" value="crotonase-like"/>
    <property type="match status" value="1"/>
</dbReference>
<dbReference type="PANTHER" id="PTHR11941:SF54">
    <property type="entry name" value="ENOYL-COA HYDRATASE, MITOCHONDRIAL"/>
    <property type="match status" value="1"/>
</dbReference>
<protein>
    <submittedName>
        <fullName evidence="5">Enoyl-CoA hydratase/isomerase family protein</fullName>
    </submittedName>
</protein>
<comment type="catalytic activity">
    <reaction evidence="4">
        <text>a 4-saturated-(3S)-3-hydroxyacyl-CoA = a (3E)-enoyl-CoA + H2O</text>
        <dbReference type="Rhea" id="RHEA:20724"/>
        <dbReference type="ChEBI" id="CHEBI:15377"/>
        <dbReference type="ChEBI" id="CHEBI:58521"/>
        <dbReference type="ChEBI" id="CHEBI:137480"/>
        <dbReference type="EC" id="4.2.1.17"/>
    </reaction>
</comment>